<dbReference type="AlphaFoldDB" id="A0A833PE02"/>
<reference evidence="2" key="1">
    <citation type="journal article" date="2020" name="MBio">
        <title>Horizontal gene transfer to a defensive symbiont with a reduced genome amongst a multipartite beetle microbiome.</title>
        <authorList>
            <person name="Waterworth S.C."/>
            <person name="Florez L.V."/>
            <person name="Rees E.R."/>
            <person name="Hertweck C."/>
            <person name="Kaltenpoth M."/>
            <person name="Kwan J.C."/>
        </authorList>
    </citation>
    <scope>NUCLEOTIDE SEQUENCE [LARGE SCALE GENOMIC DNA]</scope>
</reference>
<accession>A0A833PE02</accession>
<dbReference type="EMBL" id="WNDP01000105">
    <property type="protein sequence ID" value="KAF1021500.1"/>
    <property type="molecule type" value="Genomic_DNA"/>
</dbReference>
<proteinExistence type="predicted"/>
<evidence type="ECO:0000313" key="1">
    <source>
        <dbReference type="EMBL" id="KAF1021500.1"/>
    </source>
</evidence>
<gene>
    <name evidence="1" type="ORF">GAK29_03384</name>
</gene>
<evidence type="ECO:0008006" key="3">
    <source>
        <dbReference type="Google" id="ProtNLM"/>
    </source>
</evidence>
<dbReference type="Proteomes" id="UP000490535">
    <property type="component" value="Unassembled WGS sequence"/>
</dbReference>
<name>A0A833PE02_ACIBZ</name>
<comment type="caution">
    <text evidence="1">The sequence shown here is derived from an EMBL/GenBank/DDBJ whole genome shotgun (WGS) entry which is preliminary data.</text>
</comment>
<evidence type="ECO:0000313" key="2">
    <source>
        <dbReference type="Proteomes" id="UP000490535"/>
    </source>
</evidence>
<organism evidence="1 2">
    <name type="scientific">Acinetobacter bereziniae</name>
    <name type="common">Acinetobacter genomosp. 10</name>
    <dbReference type="NCBI Taxonomy" id="106648"/>
    <lineage>
        <taxon>Bacteria</taxon>
        <taxon>Pseudomonadati</taxon>
        <taxon>Pseudomonadota</taxon>
        <taxon>Gammaproteobacteria</taxon>
        <taxon>Moraxellales</taxon>
        <taxon>Moraxellaceae</taxon>
        <taxon>Acinetobacter</taxon>
    </lineage>
</organism>
<sequence length="152" mass="17679">MQLKHNEIALEETRKAIKQNEQALAQNAVALSINNKELANSTHQLGLATQAHQEIEKTQKLQQFENNFYELFSQLNKLQDDVLVTQEKQIEEILENTSTLANTQNKIVNNRIISRYFILLYQVLKMIEEKKETFTNKKQGGNTQKFYTNLIP</sequence>
<protein>
    <recommendedName>
        <fullName evidence="3">Exonuclease SbcC</fullName>
    </recommendedName>
</protein>